<organism evidence="1 2">
    <name type="scientific">Candidatus Roizmanbacteria bacterium RIFCSPHIGHO2_02_FULL_38_11</name>
    <dbReference type="NCBI Taxonomy" id="1802039"/>
    <lineage>
        <taxon>Bacteria</taxon>
        <taxon>Candidatus Roizmaniibacteriota</taxon>
    </lineage>
</organism>
<accession>A0A1F7H1P8</accession>
<name>A0A1F7H1P8_9BACT</name>
<evidence type="ECO:0008006" key="3">
    <source>
        <dbReference type="Google" id="ProtNLM"/>
    </source>
</evidence>
<proteinExistence type="predicted"/>
<sequence length="493" mass="56499">MTEVSASDPIDVIFKKPISEPQATIPELERLYQEQRSTIQKIYRGVDTWHGTGRYGNRGQIDILRGIASTRQLIPHRDVWDPSLGESETISTTWMRPYAAAYADMHLEKGKELSYSDFRSGHYWIKYIKRLTLPEIFNLLKYARALNRTRKDAIDWIEKKIGRQLSSERDIAGFTRLRSSIPDNYPILIGIKPGAFQATQKAAFLSRTERRTDQQILIDMLTHLEVPLDRIAETQAILKENKVELPVLPRELCERYSAEFSDRELLTGEGFREEQYPIPQVPTSRVDLEPYIPKEEWFTSLDRSRSAYHGIDHLTRVLILQETITNLLIQSGELQPDTVNRVALRWSAVVHDLRRHSDFIGRGHAQAGANWALQNLPADIPLDTKDKILKIVQAHDQEVDPDSDVAKELSILKDADALDRIRLESRLPVTDTPKFLRRKVALDPGRLCLDISKKLIPFAHELYRLSTYNRLKRSQKAGVLVLDAGSQLGVLTK</sequence>
<dbReference type="AlphaFoldDB" id="A0A1F7H1P8"/>
<dbReference type="SUPFAM" id="SSF109604">
    <property type="entry name" value="HD-domain/PDEase-like"/>
    <property type="match status" value="1"/>
</dbReference>
<evidence type="ECO:0000313" key="1">
    <source>
        <dbReference type="EMBL" id="OGK25055.1"/>
    </source>
</evidence>
<comment type="caution">
    <text evidence="1">The sequence shown here is derived from an EMBL/GenBank/DDBJ whole genome shotgun (WGS) entry which is preliminary data.</text>
</comment>
<dbReference type="Gene3D" id="1.10.3210.10">
    <property type="entry name" value="Hypothetical protein af1432"/>
    <property type="match status" value="1"/>
</dbReference>
<dbReference type="Proteomes" id="UP000177913">
    <property type="component" value="Unassembled WGS sequence"/>
</dbReference>
<dbReference type="EMBL" id="MFZO01000019">
    <property type="protein sequence ID" value="OGK25055.1"/>
    <property type="molecule type" value="Genomic_DNA"/>
</dbReference>
<gene>
    <name evidence="1" type="ORF">A3C25_03290</name>
</gene>
<protein>
    <recommendedName>
        <fullName evidence="3">HD domain-containing protein</fullName>
    </recommendedName>
</protein>
<reference evidence="1 2" key="1">
    <citation type="journal article" date="2016" name="Nat. Commun.">
        <title>Thousands of microbial genomes shed light on interconnected biogeochemical processes in an aquifer system.</title>
        <authorList>
            <person name="Anantharaman K."/>
            <person name="Brown C.T."/>
            <person name="Hug L.A."/>
            <person name="Sharon I."/>
            <person name="Castelle C.J."/>
            <person name="Probst A.J."/>
            <person name="Thomas B.C."/>
            <person name="Singh A."/>
            <person name="Wilkins M.J."/>
            <person name="Karaoz U."/>
            <person name="Brodie E.L."/>
            <person name="Williams K.H."/>
            <person name="Hubbard S.S."/>
            <person name="Banfield J.F."/>
        </authorList>
    </citation>
    <scope>NUCLEOTIDE SEQUENCE [LARGE SCALE GENOMIC DNA]</scope>
</reference>
<evidence type="ECO:0000313" key="2">
    <source>
        <dbReference type="Proteomes" id="UP000177913"/>
    </source>
</evidence>